<dbReference type="Proteomes" id="UP000664654">
    <property type="component" value="Unassembled WGS sequence"/>
</dbReference>
<dbReference type="GO" id="GO:0016757">
    <property type="term" value="F:glycosyltransferase activity"/>
    <property type="evidence" value="ECO:0007669"/>
    <property type="project" value="InterPro"/>
</dbReference>
<name>A0A939DNL0_9ALTE</name>
<proteinExistence type="predicted"/>
<keyword evidence="4" id="KW-1185">Reference proteome</keyword>
<dbReference type="PANTHER" id="PTHR12526:SF636">
    <property type="entry name" value="BLL3647 PROTEIN"/>
    <property type="match status" value="1"/>
</dbReference>
<dbReference type="AlphaFoldDB" id="A0A939DNL0"/>
<evidence type="ECO:0000259" key="2">
    <source>
        <dbReference type="Pfam" id="PF13439"/>
    </source>
</evidence>
<dbReference type="CDD" id="cd03801">
    <property type="entry name" value="GT4_PimA-like"/>
    <property type="match status" value="1"/>
</dbReference>
<protein>
    <submittedName>
        <fullName evidence="3">Glycosyltransferase family 4 protein</fullName>
    </submittedName>
</protein>
<accession>A0A939DNL0</accession>
<dbReference type="InterPro" id="IPR001296">
    <property type="entry name" value="Glyco_trans_1"/>
</dbReference>
<dbReference type="InterPro" id="IPR028098">
    <property type="entry name" value="Glyco_trans_4-like_N"/>
</dbReference>
<feature type="domain" description="Glycosyl transferase family 1" evidence="1">
    <location>
        <begin position="202"/>
        <end position="353"/>
    </location>
</feature>
<feature type="domain" description="Glycosyltransferase subfamily 4-like N-terminal" evidence="2">
    <location>
        <begin position="18"/>
        <end position="159"/>
    </location>
</feature>
<dbReference type="EMBL" id="JAFKCV010000003">
    <property type="protein sequence ID" value="MBN7825081.1"/>
    <property type="molecule type" value="Genomic_DNA"/>
</dbReference>
<dbReference type="PANTHER" id="PTHR12526">
    <property type="entry name" value="GLYCOSYLTRANSFERASE"/>
    <property type="match status" value="1"/>
</dbReference>
<gene>
    <name evidence="3" type="ORF">J0A66_07585</name>
</gene>
<dbReference type="Pfam" id="PF13439">
    <property type="entry name" value="Glyco_transf_4"/>
    <property type="match status" value="1"/>
</dbReference>
<dbReference type="GO" id="GO:1901135">
    <property type="term" value="P:carbohydrate derivative metabolic process"/>
    <property type="evidence" value="ECO:0007669"/>
    <property type="project" value="UniProtKB-ARBA"/>
</dbReference>
<dbReference type="RefSeq" id="WP_206573184.1">
    <property type="nucleotide sequence ID" value="NZ_JAFKCV010000003.1"/>
</dbReference>
<organism evidence="3 4">
    <name type="scientific">Bowmanella dokdonensis</name>
    <dbReference type="NCBI Taxonomy" id="751969"/>
    <lineage>
        <taxon>Bacteria</taxon>
        <taxon>Pseudomonadati</taxon>
        <taxon>Pseudomonadota</taxon>
        <taxon>Gammaproteobacteria</taxon>
        <taxon>Alteromonadales</taxon>
        <taxon>Alteromonadaceae</taxon>
        <taxon>Bowmanella</taxon>
    </lineage>
</organism>
<dbReference type="Pfam" id="PF00534">
    <property type="entry name" value="Glycos_transf_1"/>
    <property type="match status" value="1"/>
</dbReference>
<comment type="caution">
    <text evidence="3">The sequence shown here is derived from an EMBL/GenBank/DDBJ whole genome shotgun (WGS) entry which is preliminary data.</text>
</comment>
<dbReference type="SUPFAM" id="SSF53756">
    <property type="entry name" value="UDP-Glycosyltransferase/glycogen phosphorylase"/>
    <property type="match status" value="1"/>
</dbReference>
<evidence type="ECO:0000313" key="3">
    <source>
        <dbReference type="EMBL" id="MBN7825081.1"/>
    </source>
</evidence>
<evidence type="ECO:0000259" key="1">
    <source>
        <dbReference type="Pfam" id="PF00534"/>
    </source>
</evidence>
<sequence>MRVLHLVKTAVGAKWALSQMRELIALGVEVHVALPQGPMLEQYIQADIKVHHMQPGVSLHPTRLLQRCRQLRRLVTMIQPDLIHSHFVTSSLLMRLALRDMPIPRVFQVPGPLHLEHPLFRRLELISANQHDHWLASCQWTRNCYRQEGIDERRLGLAYYGTQPALFADDSGSTPKLKQTLGMTEKDLLIGMVAYFYAPKRYLGQTRGLKGHEDLIDALVLIRRRYPTARCVFVGGPWAGADNYFDKVRAYARQKVGGAAIFLGTRTDIGALYRQIDLAVHPSHSENVGGAVESLLARVPTVTTNVGGFPDLILNGQTGWLCQPRDAPSLAEKIIQAWQQPAQRVHIVEQGYARASELMDVRRNASDVNQFYRQILSQVQEGRRL</sequence>
<dbReference type="Gene3D" id="3.40.50.2000">
    <property type="entry name" value="Glycogen Phosphorylase B"/>
    <property type="match status" value="2"/>
</dbReference>
<evidence type="ECO:0000313" key="4">
    <source>
        <dbReference type="Proteomes" id="UP000664654"/>
    </source>
</evidence>
<reference evidence="3" key="1">
    <citation type="submission" date="2021-03" db="EMBL/GenBank/DDBJ databases">
        <title>novel species isolated from a fishpond in China.</title>
        <authorList>
            <person name="Lu H."/>
            <person name="Cai Z."/>
        </authorList>
    </citation>
    <scope>NUCLEOTIDE SEQUENCE</scope>
    <source>
        <strain evidence="3">JCM 30855</strain>
    </source>
</reference>